<dbReference type="EMBL" id="RXIC02000026">
    <property type="protein sequence ID" value="KAB1203700.1"/>
    <property type="molecule type" value="Genomic_DNA"/>
</dbReference>
<dbReference type="Proteomes" id="UP000516437">
    <property type="component" value="Chromosome 8"/>
</dbReference>
<dbReference type="OrthoDB" id="10255630at2759"/>
<evidence type="ECO:0000313" key="1">
    <source>
        <dbReference type="EMBL" id="KAB1203700.1"/>
    </source>
</evidence>
<dbReference type="AlphaFoldDB" id="A0A6A1UX94"/>
<organism evidence="1 2">
    <name type="scientific">Morella rubra</name>
    <name type="common">Chinese bayberry</name>
    <dbReference type="NCBI Taxonomy" id="262757"/>
    <lineage>
        <taxon>Eukaryota</taxon>
        <taxon>Viridiplantae</taxon>
        <taxon>Streptophyta</taxon>
        <taxon>Embryophyta</taxon>
        <taxon>Tracheophyta</taxon>
        <taxon>Spermatophyta</taxon>
        <taxon>Magnoliopsida</taxon>
        <taxon>eudicotyledons</taxon>
        <taxon>Gunneridae</taxon>
        <taxon>Pentapetalae</taxon>
        <taxon>rosids</taxon>
        <taxon>fabids</taxon>
        <taxon>Fagales</taxon>
        <taxon>Myricaceae</taxon>
        <taxon>Morella</taxon>
    </lineage>
</organism>
<protein>
    <submittedName>
        <fullName evidence="1">Uncharacterized protein</fullName>
    </submittedName>
</protein>
<evidence type="ECO:0000313" key="2">
    <source>
        <dbReference type="Proteomes" id="UP000516437"/>
    </source>
</evidence>
<name>A0A6A1UX94_9ROSI</name>
<proteinExistence type="predicted"/>
<gene>
    <name evidence="1" type="ORF">CJ030_MR8G025481</name>
</gene>
<reference evidence="1 2" key="1">
    <citation type="journal article" date="2019" name="Plant Biotechnol. J.">
        <title>The red bayberry genome and genetic basis of sex determination.</title>
        <authorList>
            <person name="Jia H.M."/>
            <person name="Jia H.J."/>
            <person name="Cai Q.L."/>
            <person name="Wang Y."/>
            <person name="Zhao H.B."/>
            <person name="Yang W.F."/>
            <person name="Wang G.Y."/>
            <person name="Li Y.H."/>
            <person name="Zhan D.L."/>
            <person name="Shen Y.T."/>
            <person name="Niu Q.F."/>
            <person name="Chang L."/>
            <person name="Qiu J."/>
            <person name="Zhao L."/>
            <person name="Xie H.B."/>
            <person name="Fu W.Y."/>
            <person name="Jin J."/>
            <person name="Li X.W."/>
            <person name="Jiao Y."/>
            <person name="Zhou C.C."/>
            <person name="Tu T."/>
            <person name="Chai C.Y."/>
            <person name="Gao J.L."/>
            <person name="Fan L.J."/>
            <person name="van de Weg E."/>
            <person name="Wang J.Y."/>
            <person name="Gao Z.S."/>
        </authorList>
    </citation>
    <scope>NUCLEOTIDE SEQUENCE [LARGE SCALE GENOMIC DNA]</scope>
    <source>
        <tissue evidence="1">Leaves</tissue>
    </source>
</reference>
<accession>A0A6A1UX94</accession>
<sequence>MVELTHTFCMDIHTCLTTVENNYALMVTGLREEVIAMRNELISMIGHVSQLYQSLSTPLIQLWTLIKQVDDMEERLEHVCEAIGQDLEEPTRHHDSD</sequence>
<keyword evidence="2" id="KW-1185">Reference proteome</keyword>
<comment type="caution">
    <text evidence="1">The sequence shown here is derived from an EMBL/GenBank/DDBJ whole genome shotgun (WGS) entry which is preliminary data.</text>
</comment>